<dbReference type="Proteomes" id="UP001059596">
    <property type="component" value="Unassembled WGS sequence"/>
</dbReference>
<comment type="caution">
    <text evidence="2">The sequence shown here is derived from an EMBL/GenBank/DDBJ whole genome shotgun (WGS) entry which is preliminary data.</text>
</comment>
<dbReference type="AlphaFoldDB" id="A0A9Q0BS54"/>
<keyword evidence="3" id="KW-1185">Reference proteome</keyword>
<reference evidence="2" key="1">
    <citation type="journal article" date="2023" name="Genome Biol. Evol.">
        <title>Long-read-based Genome Assembly of Drosophila gunungcola Reveals Fewer Chemosensory Genes in Flower-breeding Species.</title>
        <authorList>
            <person name="Negi A."/>
            <person name="Liao B.Y."/>
            <person name="Yeh S.D."/>
        </authorList>
    </citation>
    <scope>NUCLEOTIDE SEQUENCE</scope>
    <source>
        <strain evidence="2">Sukarami</strain>
    </source>
</reference>
<evidence type="ECO:0000313" key="2">
    <source>
        <dbReference type="EMBL" id="KAI8042171.1"/>
    </source>
</evidence>
<name>A0A9Q0BS54_9MUSC</name>
<keyword evidence="1" id="KW-0732">Signal</keyword>
<gene>
    <name evidence="2" type="ORF">M5D96_003473</name>
</gene>
<feature type="signal peptide" evidence="1">
    <location>
        <begin position="1"/>
        <end position="23"/>
    </location>
</feature>
<proteinExistence type="predicted"/>
<organism evidence="2 3">
    <name type="scientific">Drosophila gunungcola</name>
    <name type="common">fruit fly</name>
    <dbReference type="NCBI Taxonomy" id="103775"/>
    <lineage>
        <taxon>Eukaryota</taxon>
        <taxon>Metazoa</taxon>
        <taxon>Ecdysozoa</taxon>
        <taxon>Arthropoda</taxon>
        <taxon>Hexapoda</taxon>
        <taxon>Insecta</taxon>
        <taxon>Pterygota</taxon>
        <taxon>Neoptera</taxon>
        <taxon>Endopterygota</taxon>
        <taxon>Diptera</taxon>
        <taxon>Brachycera</taxon>
        <taxon>Muscomorpha</taxon>
        <taxon>Ephydroidea</taxon>
        <taxon>Drosophilidae</taxon>
        <taxon>Drosophila</taxon>
        <taxon>Sophophora</taxon>
    </lineage>
</organism>
<protein>
    <recommendedName>
        <fullName evidence="4">Secreted protein</fullName>
    </recommendedName>
</protein>
<dbReference type="EMBL" id="JAMKOV010000002">
    <property type="protein sequence ID" value="KAI8042171.1"/>
    <property type="molecule type" value="Genomic_DNA"/>
</dbReference>
<sequence length="124" mass="13840">MTWPKQWAFASLWLPLLIGLLYSKLIPPKSVELVRSIDRSIDRCFITGPTTLTDPATVSFDLKWLSQQTLAKSGTLSSNLLPVFVSRSPDRRRCCLACGSSVGLTVYPEMRFVFGIMAVCIRVT</sequence>
<evidence type="ECO:0008006" key="4">
    <source>
        <dbReference type="Google" id="ProtNLM"/>
    </source>
</evidence>
<evidence type="ECO:0000256" key="1">
    <source>
        <dbReference type="SAM" id="SignalP"/>
    </source>
</evidence>
<evidence type="ECO:0000313" key="3">
    <source>
        <dbReference type="Proteomes" id="UP001059596"/>
    </source>
</evidence>
<accession>A0A9Q0BS54</accession>
<feature type="chain" id="PRO_5040325273" description="Secreted protein" evidence="1">
    <location>
        <begin position="24"/>
        <end position="124"/>
    </location>
</feature>